<name>A0ABV6VX71_9ACTN</name>
<dbReference type="Proteomes" id="UP001592531">
    <property type="component" value="Unassembled WGS sequence"/>
</dbReference>
<comment type="caution">
    <text evidence="1">The sequence shown here is derived from an EMBL/GenBank/DDBJ whole genome shotgun (WGS) entry which is preliminary data.</text>
</comment>
<evidence type="ECO:0000313" key="2">
    <source>
        <dbReference type="Proteomes" id="UP001592531"/>
    </source>
</evidence>
<gene>
    <name evidence="1" type="ORF">ACEZDE_16650</name>
</gene>
<accession>A0ABV6VX71</accession>
<dbReference type="RefSeq" id="WP_380537047.1">
    <property type="nucleotide sequence ID" value="NZ_JBHFAB010000011.1"/>
</dbReference>
<proteinExistence type="predicted"/>
<organism evidence="1 2">
    <name type="scientific">Streptacidiphilus cavernicola</name>
    <dbReference type="NCBI Taxonomy" id="3342716"/>
    <lineage>
        <taxon>Bacteria</taxon>
        <taxon>Bacillati</taxon>
        <taxon>Actinomycetota</taxon>
        <taxon>Actinomycetes</taxon>
        <taxon>Kitasatosporales</taxon>
        <taxon>Streptomycetaceae</taxon>
        <taxon>Streptacidiphilus</taxon>
    </lineage>
</organism>
<sequence>MAELVERVDEEDHVLAVVERGGVIRRRWLHLPDAQEAFAQYRGLADTGL</sequence>
<reference evidence="1 2" key="1">
    <citation type="submission" date="2024-09" db="EMBL/GenBank/DDBJ databases">
        <authorList>
            <person name="Lee S.D."/>
        </authorList>
    </citation>
    <scope>NUCLEOTIDE SEQUENCE [LARGE SCALE GENOMIC DNA]</scope>
    <source>
        <strain evidence="1 2">N8-3</strain>
    </source>
</reference>
<evidence type="ECO:0000313" key="1">
    <source>
        <dbReference type="EMBL" id="MFC1418253.1"/>
    </source>
</evidence>
<protein>
    <submittedName>
        <fullName evidence="1">Uncharacterized protein</fullName>
    </submittedName>
</protein>
<keyword evidence="2" id="KW-1185">Reference proteome</keyword>
<dbReference type="EMBL" id="JBHFAB010000011">
    <property type="protein sequence ID" value="MFC1418253.1"/>
    <property type="molecule type" value="Genomic_DNA"/>
</dbReference>